<organism evidence="1">
    <name type="scientific">Ralstonia solanacearum</name>
    <name type="common">Pseudomonas solanacearum</name>
    <dbReference type="NCBI Taxonomy" id="305"/>
    <lineage>
        <taxon>Bacteria</taxon>
        <taxon>Pseudomonadati</taxon>
        <taxon>Pseudomonadota</taxon>
        <taxon>Betaproteobacteria</taxon>
        <taxon>Burkholderiales</taxon>
        <taxon>Burkholderiaceae</taxon>
        <taxon>Ralstonia</taxon>
        <taxon>Ralstonia solanacearum species complex</taxon>
    </lineage>
</organism>
<protein>
    <recommendedName>
        <fullName evidence="2">Lipoprotein</fullName>
    </recommendedName>
</protein>
<proteinExistence type="predicted"/>
<gene>
    <name evidence="1" type="ORF">RUN39_v1_260028</name>
</gene>
<reference evidence="1" key="1">
    <citation type="submission" date="2015-10" db="EMBL/GenBank/DDBJ databases">
        <authorList>
            <person name="Gilbert D.G."/>
        </authorList>
    </citation>
    <scope>NUCLEOTIDE SEQUENCE</scope>
    <source>
        <strain evidence="1">Phyl III-seqv23</strain>
    </source>
</reference>
<dbReference type="AlphaFoldDB" id="A0A0S4TPA9"/>
<dbReference type="EMBL" id="LN899819">
    <property type="protein sequence ID" value="CUV11881.1"/>
    <property type="molecule type" value="Genomic_DNA"/>
</dbReference>
<accession>A0A0S4TPA9</accession>
<evidence type="ECO:0008006" key="2">
    <source>
        <dbReference type="Google" id="ProtNLM"/>
    </source>
</evidence>
<name>A0A0S4TPA9_RALSL</name>
<dbReference type="PROSITE" id="PS51257">
    <property type="entry name" value="PROKAR_LIPOPROTEIN"/>
    <property type="match status" value="1"/>
</dbReference>
<sequence>MYSYQPRTLMPTANFIRLLFVVVTSMLFLLAGCARTSPETDFWKWFQKNEASLFDFERDQEGVFDRLAAEMRKVHPSLTFEFGPKEDGRREFVISADGIRDAFPKVESLASAAPTLPRWTVIRFRPRREPADIQYNGMTVKASTVSVGVHPDGAKVGLTVFIPGYAASERRTFGSIAFLFLDQALGEFDVETRVGDVDVRAPLPVDSNAVPLSELPQTFDTFVSKLSTR</sequence>
<evidence type="ECO:0000313" key="1">
    <source>
        <dbReference type="EMBL" id="CUV11881.1"/>
    </source>
</evidence>